<reference evidence="1" key="2">
    <citation type="submission" date="2014-02" db="EMBL/GenBank/DDBJ databases">
        <title>Annotation of the Genome Sequence of Fusarium oxysporum f. sp. melonis 26406.</title>
        <authorList>
            <consortium name="The Broad Institute Genomics Platform"/>
            <person name="Ma L.-J."/>
            <person name="Corby-Kistler H."/>
            <person name="Broz K."/>
            <person name="Gale L.R."/>
            <person name="Jonkers W."/>
            <person name="O'Donnell K."/>
            <person name="Ploetz R."/>
            <person name="Steinberg C."/>
            <person name="Schwartz D.C."/>
            <person name="VanEtten H."/>
            <person name="Zhou S."/>
            <person name="Young S.K."/>
            <person name="Zeng Q."/>
            <person name="Gargeya S."/>
            <person name="Fitzgerald M."/>
            <person name="Abouelleil A."/>
            <person name="Alvarado L."/>
            <person name="Chapman S.B."/>
            <person name="Gainer-Dewar J."/>
            <person name="Goldberg J."/>
            <person name="Griggs A."/>
            <person name="Gujja S."/>
            <person name="Hansen M."/>
            <person name="Howarth C."/>
            <person name="Imamovic A."/>
            <person name="Ireland A."/>
            <person name="Larimer J."/>
            <person name="McCowan C."/>
            <person name="Murphy C."/>
            <person name="Pearson M."/>
            <person name="Poon T.W."/>
            <person name="Priest M."/>
            <person name="Roberts A."/>
            <person name="Saif S."/>
            <person name="Shea T."/>
            <person name="Sykes S."/>
            <person name="Wortman J."/>
            <person name="Nusbaum C."/>
            <person name="Birren B."/>
        </authorList>
    </citation>
    <scope>NUCLEOTIDE SEQUENCE</scope>
    <source>
        <strain evidence="1">26406</strain>
    </source>
</reference>
<evidence type="ECO:0000313" key="1">
    <source>
        <dbReference type="EMBL" id="EXK23209.1"/>
    </source>
</evidence>
<organism evidence="1">
    <name type="scientific">Fusarium oxysporum f. sp. melonis 26406</name>
    <dbReference type="NCBI Taxonomy" id="1089452"/>
    <lineage>
        <taxon>Eukaryota</taxon>
        <taxon>Fungi</taxon>
        <taxon>Dikarya</taxon>
        <taxon>Ascomycota</taxon>
        <taxon>Pezizomycotina</taxon>
        <taxon>Sordariomycetes</taxon>
        <taxon>Hypocreomycetidae</taxon>
        <taxon>Hypocreales</taxon>
        <taxon>Nectriaceae</taxon>
        <taxon>Fusarium</taxon>
        <taxon>Fusarium oxysporum species complex</taxon>
    </lineage>
</organism>
<reference evidence="1" key="1">
    <citation type="submission" date="2012-04" db="EMBL/GenBank/DDBJ databases">
        <title>The Genome Sequence of Fusarium oxysporum melonis.</title>
        <authorList>
            <consortium name="The Broad Institute Genome Sequencing Platform"/>
            <person name="Ma L.-J."/>
            <person name="Gale L.R."/>
            <person name="Schwartz D.C."/>
            <person name="Zhou S."/>
            <person name="Corby-Kistler H."/>
            <person name="Young S.K."/>
            <person name="Zeng Q."/>
            <person name="Gargeya S."/>
            <person name="Fitzgerald M."/>
            <person name="Haas B."/>
            <person name="Abouelleil A."/>
            <person name="Alvarado L."/>
            <person name="Arachchi H.M."/>
            <person name="Berlin A."/>
            <person name="Brown A."/>
            <person name="Chapman S.B."/>
            <person name="Chen Z."/>
            <person name="Dunbar C."/>
            <person name="Freedman E."/>
            <person name="Gearin G."/>
            <person name="Goldberg J."/>
            <person name="Griggs A."/>
            <person name="Gujja S."/>
            <person name="Heiman D."/>
            <person name="Howarth C."/>
            <person name="Larson L."/>
            <person name="Lui A."/>
            <person name="MacDonald P.J.P."/>
            <person name="Montmayeur A."/>
            <person name="Murphy C."/>
            <person name="Neiman D."/>
            <person name="Pearson M."/>
            <person name="Priest M."/>
            <person name="Roberts A."/>
            <person name="Saif S."/>
            <person name="Shea T."/>
            <person name="Shenoy N."/>
            <person name="Sisk P."/>
            <person name="Stolte C."/>
            <person name="Sykes S."/>
            <person name="Wortman J."/>
            <person name="Nusbaum C."/>
            <person name="Birren B."/>
        </authorList>
    </citation>
    <scope>NUCLEOTIDE SEQUENCE</scope>
    <source>
        <strain evidence="1">26406</strain>
    </source>
</reference>
<proteinExistence type="predicted"/>
<dbReference type="HOGENOM" id="CLU_3351153_0_0_1"/>
<accession>W9YUG2</accession>
<dbReference type="AlphaFoldDB" id="W9YUG2"/>
<dbReference type="EMBL" id="KI981222">
    <property type="protein sequence ID" value="EXK23209.1"/>
    <property type="molecule type" value="Genomic_DNA"/>
</dbReference>
<gene>
    <name evidence="1" type="ORF">FOMG_20011</name>
</gene>
<dbReference type="Proteomes" id="UP000030703">
    <property type="component" value="Unassembled WGS sequence"/>
</dbReference>
<dbReference type="VEuPathDB" id="FungiDB:FOMG_20011"/>
<sequence>MQMCLVILRSEPTAPLQNISPPILTAVVMEWIRLKQK</sequence>
<name>W9YUG2_FUSOX</name>
<protein>
    <submittedName>
        <fullName evidence="1">Uncharacterized protein</fullName>
    </submittedName>
</protein>